<comment type="caution">
    <text evidence="3">The sequence shown here is derived from an EMBL/GenBank/DDBJ whole genome shotgun (WGS) entry which is preliminary data.</text>
</comment>
<dbReference type="Pfam" id="PF02770">
    <property type="entry name" value="Acyl-CoA_dh_M"/>
    <property type="match status" value="1"/>
</dbReference>
<feature type="region of interest" description="Disordered" evidence="1">
    <location>
        <begin position="1"/>
        <end position="20"/>
    </location>
</feature>
<evidence type="ECO:0000256" key="1">
    <source>
        <dbReference type="SAM" id="MobiDB-lite"/>
    </source>
</evidence>
<protein>
    <submittedName>
        <fullName evidence="3">Acyl-CoA dehydrogenase family protein</fullName>
    </submittedName>
</protein>
<reference evidence="3 4" key="1">
    <citation type="submission" date="2024-10" db="EMBL/GenBank/DDBJ databases">
        <authorList>
            <person name="Riesco R."/>
        </authorList>
    </citation>
    <scope>NUCLEOTIDE SEQUENCE [LARGE SCALE GENOMIC DNA]</scope>
    <source>
        <strain evidence="3 4">NCIMB 15449</strain>
    </source>
</reference>
<proteinExistence type="predicted"/>
<sequence>MSASISIEPSDTEPRDSTSHNTVATQLLAAEQAGALDLPLPGAGHTIERWHGLAQLSYRDTVVGRLAEAHADAVAILAEITGRSIPNGSLWGVWAAQPPRPELNATRRTGRWVLDGRKLWCSGATICTHALVTALCNGDWRLFAVDLRQPGVQPVPDTWHAVGMSASDSGAVDFTAADAEAVGEAGDYIDRAGFWHGAIGVAACWYGSACGVAEVLHSAAARGRADEHALAHLGSVTSELRGAAAALEIAAHAIDGDPYDRGGQARIRARATRALVEQAASTTMDRVGRALGAGPLCADPAHARRVADLTVYLRQSHAERDLADLGRDVAGKDFTWWHNR</sequence>
<dbReference type="Proteomes" id="UP001609175">
    <property type="component" value="Unassembled WGS sequence"/>
</dbReference>
<dbReference type="InterPro" id="IPR006091">
    <property type="entry name" value="Acyl-CoA_Oxase/DH_mid-dom"/>
</dbReference>
<evidence type="ECO:0000259" key="2">
    <source>
        <dbReference type="Pfam" id="PF02770"/>
    </source>
</evidence>
<evidence type="ECO:0000313" key="4">
    <source>
        <dbReference type="Proteomes" id="UP001609175"/>
    </source>
</evidence>
<organism evidence="3 4">
    <name type="scientific">Antrihabitans spumae</name>
    <dbReference type="NCBI Taxonomy" id="3373370"/>
    <lineage>
        <taxon>Bacteria</taxon>
        <taxon>Bacillati</taxon>
        <taxon>Actinomycetota</taxon>
        <taxon>Actinomycetes</taxon>
        <taxon>Mycobacteriales</taxon>
        <taxon>Nocardiaceae</taxon>
        <taxon>Antrihabitans</taxon>
    </lineage>
</organism>
<name>A0ABW7JQP1_9NOCA</name>
<evidence type="ECO:0000313" key="3">
    <source>
        <dbReference type="EMBL" id="MFH5210317.1"/>
    </source>
</evidence>
<feature type="domain" description="Acyl-CoA oxidase/dehydrogenase middle" evidence="2">
    <location>
        <begin position="105"/>
        <end position="175"/>
    </location>
</feature>
<dbReference type="InterPro" id="IPR046373">
    <property type="entry name" value="Acyl-CoA_Oxase/DH_mid-dom_sf"/>
</dbReference>
<dbReference type="RefSeq" id="WP_395115976.1">
    <property type="nucleotide sequence ID" value="NZ_JBIMSO010000060.1"/>
</dbReference>
<dbReference type="Gene3D" id="2.40.110.10">
    <property type="entry name" value="Butyryl-CoA Dehydrogenase, subunit A, domain 2"/>
    <property type="match status" value="1"/>
</dbReference>
<dbReference type="SUPFAM" id="SSF56645">
    <property type="entry name" value="Acyl-CoA dehydrogenase NM domain-like"/>
    <property type="match status" value="1"/>
</dbReference>
<dbReference type="InterPro" id="IPR009100">
    <property type="entry name" value="AcylCoA_DH/oxidase_NM_dom_sf"/>
</dbReference>
<gene>
    <name evidence="3" type="ORF">ACHIPZ_19210</name>
</gene>
<accession>A0ABW7JQP1</accession>
<dbReference type="EMBL" id="JBIMSO010000060">
    <property type="protein sequence ID" value="MFH5210317.1"/>
    <property type="molecule type" value="Genomic_DNA"/>
</dbReference>